<evidence type="ECO:0000313" key="13">
    <source>
        <dbReference type="Proteomes" id="UP001295684"/>
    </source>
</evidence>
<dbReference type="PRINTS" id="PR01020">
    <property type="entry name" value="LPSBIOSNTHSS"/>
</dbReference>
<evidence type="ECO:0000259" key="11">
    <source>
        <dbReference type="Pfam" id="PF01467"/>
    </source>
</evidence>
<organism evidence="12 13">
    <name type="scientific">Euplotes crassus</name>
    <dbReference type="NCBI Taxonomy" id="5936"/>
    <lineage>
        <taxon>Eukaryota</taxon>
        <taxon>Sar</taxon>
        <taxon>Alveolata</taxon>
        <taxon>Ciliophora</taxon>
        <taxon>Intramacronucleata</taxon>
        <taxon>Spirotrichea</taxon>
        <taxon>Hypotrichia</taxon>
        <taxon>Euplotida</taxon>
        <taxon>Euplotidae</taxon>
        <taxon>Moneuplotes</taxon>
    </lineage>
</organism>
<keyword evidence="3" id="KW-0963">Cytoplasm</keyword>
<dbReference type="InterPro" id="IPR014729">
    <property type="entry name" value="Rossmann-like_a/b/a_fold"/>
</dbReference>
<keyword evidence="9" id="KW-0173">Coenzyme A biosynthesis</keyword>
<keyword evidence="13" id="KW-1185">Reference proteome</keyword>
<evidence type="ECO:0000256" key="1">
    <source>
        <dbReference type="ARBA" id="ARBA00012392"/>
    </source>
</evidence>
<keyword evidence="7" id="KW-0067">ATP-binding</keyword>
<keyword evidence="8" id="KW-0460">Magnesium</keyword>
<dbReference type="Pfam" id="PF01467">
    <property type="entry name" value="CTP_transf_like"/>
    <property type="match status" value="1"/>
</dbReference>
<comment type="caution">
    <text evidence="12">The sequence shown here is derived from an EMBL/GenBank/DDBJ whole genome shotgun (WGS) entry which is preliminary data.</text>
</comment>
<evidence type="ECO:0000256" key="9">
    <source>
        <dbReference type="ARBA" id="ARBA00022993"/>
    </source>
</evidence>
<dbReference type="Gene3D" id="3.40.50.620">
    <property type="entry name" value="HUPs"/>
    <property type="match status" value="1"/>
</dbReference>
<evidence type="ECO:0000256" key="10">
    <source>
        <dbReference type="ARBA" id="ARBA00029346"/>
    </source>
</evidence>
<dbReference type="GO" id="GO:0004595">
    <property type="term" value="F:pantetheine-phosphate adenylyltransferase activity"/>
    <property type="evidence" value="ECO:0007669"/>
    <property type="project" value="UniProtKB-EC"/>
</dbReference>
<gene>
    <name evidence="12" type="ORF">ECRASSUSDP1_LOCUS18129</name>
</gene>
<feature type="domain" description="Cytidyltransferase-like" evidence="11">
    <location>
        <begin position="25"/>
        <end position="153"/>
    </location>
</feature>
<dbReference type="InterPro" id="IPR001980">
    <property type="entry name" value="PPAT"/>
</dbReference>
<evidence type="ECO:0000313" key="12">
    <source>
        <dbReference type="EMBL" id="CAI2376754.1"/>
    </source>
</evidence>
<evidence type="ECO:0000256" key="6">
    <source>
        <dbReference type="ARBA" id="ARBA00022741"/>
    </source>
</evidence>
<dbReference type="PANTHER" id="PTHR21342">
    <property type="entry name" value="PHOSPHOPANTETHEINE ADENYLYLTRANSFERASE"/>
    <property type="match status" value="1"/>
</dbReference>
<accession>A0AAD1XQ34</accession>
<sequence>MSRGYKAPLLGRAFCKLVKKHRIGLYAGSFDPPSVGHLDIIKRACTLCDKLYVGIGINPDKIPVFTAEHRLNLLSKITNTIDHDIEPVFVEGLVSEYAKAHNVNFLIRGIRSHADLDSEILMALMNRKFSGIETVMLMAKEGKVHISSTMIRTIAKNQRKLCNFIPPEIEEEVYEHLFKKFSNGSR</sequence>
<protein>
    <recommendedName>
        <fullName evidence="2">Phosphopantetheine adenylyltransferase</fullName>
        <ecNumber evidence="1">2.7.7.3</ecNumber>
    </recommendedName>
</protein>
<evidence type="ECO:0000256" key="5">
    <source>
        <dbReference type="ARBA" id="ARBA00022695"/>
    </source>
</evidence>
<dbReference type="GO" id="GO:0005524">
    <property type="term" value="F:ATP binding"/>
    <property type="evidence" value="ECO:0007669"/>
    <property type="project" value="UniProtKB-KW"/>
</dbReference>
<dbReference type="EMBL" id="CAMPGE010018327">
    <property type="protein sequence ID" value="CAI2376754.1"/>
    <property type="molecule type" value="Genomic_DNA"/>
</dbReference>
<evidence type="ECO:0000256" key="3">
    <source>
        <dbReference type="ARBA" id="ARBA00022490"/>
    </source>
</evidence>
<keyword evidence="5" id="KW-0548">Nucleotidyltransferase</keyword>
<comment type="catalytic activity">
    <reaction evidence="10">
        <text>(R)-4'-phosphopantetheine + ATP + H(+) = 3'-dephospho-CoA + diphosphate</text>
        <dbReference type="Rhea" id="RHEA:19801"/>
        <dbReference type="ChEBI" id="CHEBI:15378"/>
        <dbReference type="ChEBI" id="CHEBI:30616"/>
        <dbReference type="ChEBI" id="CHEBI:33019"/>
        <dbReference type="ChEBI" id="CHEBI:57328"/>
        <dbReference type="ChEBI" id="CHEBI:61723"/>
        <dbReference type="EC" id="2.7.7.3"/>
    </reaction>
</comment>
<keyword evidence="4" id="KW-0808">Transferase</keyword>
<evidence type="ECO:0000256" key="8">
    <source>
        <dbReference type="ARBA" id="ARBA00022842"/>
    </source>
</evidence>
<dbReference type="PANTHER" id="PTHR21342:SF1">
    <property type="entry name" value="PHOSPHOPANTETHEINE ADENYLYLTRANSFERASE"/>
    <property type="match status" value="1"/>
</dbReference>
<keyword evidence="6" id="KW-0547">Nucleotide-binding</keyword>
<evidence type="ECO:0000256" key="2">
    <source>
        <dbReference type="ARBA" id="ARBA00013868"/>
    </source>
</evidence>
<dbReference type="InterPro" id="IPR004821">
    <property type="entry name" value="Cyt_trans-like"/>
</dbReference>
<dbReference type="GO" id="GO:0015937">
    <property type="term" value="P:coenzyme A biosynthetic process"/>
    <property type="evidence" value="ECO:0007669"/>
    <property type="project" value="UniProtKB-KW"/>
</dbReference>
<dbReference type="HAMAP" id="MF_00151">
    <property type="entry name" value="PPAT_bact"/>
    <property type="match status" value="1"/>
</dbReference>
<dbReference type="Proteomes" id="UP001295684">
    <property type="component" value="Unassembled WGS sequence"/>
</dbReference>
<dbReference type="EC" id="2.7.7.3" evidence="1"/>
<evidence type="ECO:0000256" key="4">
    <source>
        <dbReference type="ARBA" id="ARBA00022679"/>
    </source>
</evidence>
<dbReference type="AlphaFoldDB" id="A0AAD1XQ34"/>
<dbReference type="NCBIfam" id="TIGR01510">
    <property type="entry name" value="coaD_prev_kdtB"/>
    <property type="match status" value="1"/>
</dbReference>
<dbReference type="SUPFAM" id="SSF52374">
    <property type="entry name" value="Nucleotidylyl transferase"/>
    <property type="match status" value="1"/>
</dbReference>
<proteinExistence type="inferred from homology"/>
<dbReference type="NCBIfam" id="TIGR00125">
    <property type="entry name" value="cyt_tran_rel"/>
    <property type="match status" value="1"/>
</dbReference>
<name>A0AAD1XQ34_EUPCR</name>
<reference evidence="12" key="1">
    <citation type="submission" date="2023-07" db="EMBL/GenBank/DDBJ databases">
        <authorList>
            <consortium name="AG Swart"/>
            <person name="Singh M."/>
            <person name="Singh A."/>
            <person name="Seah K."/>
            <person name="Emmerich C."/>
        </authorList>
    </citation>
    <scope>NUCLEOTIDE SEQUENCE</scope>
    <source>
        <strain evidence="12">DP1</strain>
    </source>
</reference>
<evidence type="ECO:0000256" key="7">
    <source>
        <dbReference type="ARBA" id="ARBA00022840"/>
    </source>
</evidence>